<proteinExistence type="inferred from homology"/>
<comment type="similarity">
    <text evidence="1">Belongs to the darcynin family.</text>
</comment>
<evidence type="ECO:0000256" key="1">
    <source>
        <dbReference type="ARBA" id="ARBA00006869"/>
    </source>
</evidence>
<organism evidence="2 3">
    <name type="scientific">Geodermatophilus poikilotrophus</name>
    <dbReference type="NCBI Taxonomy" id="1333667"/>
    <lineage>
        <taxon>Bacteria</taxon>
        <taxon>Bacillati</taxon>
        <taxon>Actinomycetota</taxon>
        <taxon>Actinomycetes</taxon>
        <taxon>Geodermatophilales</taxon>
        <taxon>Geodermatophilaceae</taxon>
        <taxon>Geodermatophilus</taxon>
    </lineage>
</organism>
<evidence type="ECO:0000313" key="3">
    <source>
        <dbReference type="Proteomes" id="UP000198507"/>
    </source>
</evidence>
<accession>A0A1I0CS99</accession>
<sequence>MTDPGLHHLAFLHLTALPAWLSMSREQRDELVEREVAPVLAAHPAVRVRWVDVEAFSAESSDVLGAETDDLRAWNRLVEALRDSPLFATPLFRLDRVLVGIEEGFRDVASRDG</sequence>
<gene>
    <name evidence="2" type="ORF">SAMN04488546_1736</name>
</gene>
<keyword evidence="3" id="KW-1185">Reference proteome</keyword>
<dbReference type="InterPro" id="IPR031409">
    <property type="entry name" value="Darcynin"/>
</dbReference>
<protein>
    <submittedName>
        <fullName evidence="2">Uncharacterized protein</fullName>
    </submittedName>
</protein>
<reference evidence="3" key="1">
    <citation type="submission" date="2016-10" db="EMBL/GenBank/DDBJ databases">
        <authorList>
            <person name="Varghese N."/>
            <person name="Submissions S."/>
        </authorList>
    </citation>
    <scope>NUCLEOTIDE SEQUENCE [LARGE SCALE GENOMIC DNA]</scope>
    <source>
        <strain evidence="3">DSM 44209</strain>
    </source>
</reference>
<dbReference type="Pfam" id="PF17074">
    <property type="entry name" value="Darcynin"/>
    <property type="match status" value="1"/>
</dbReference>
<dbReference type="AlphaFoldDB" id="A0A1I0CS99"/>
<evidence type="ECO:0000313" key="2">
    <source>
        <dbReference type="EMBL" id="SET22455.1"/>
    </source>
</evidence>
<dbReference type="RefSeq" id="WP_175486429.1">
    <property type="nucleotide sequence ID" value="NZ_FOIE01000003.1"/>
</dbReference>
<name>A0A1I0CS99_9ACTN</name>
<dbReference type="Proteomes" id="UP000198507">
    <property type="component" value="Unassembled WGS sequence"/>
</dbReference>
<dbReference type="EMBL" id="FOIE01000003">
    <property type="protein sequence ID" value="SET22455.1"/>
    <property type="molecule type" value="Genomic_DNA"/>
</dbReference>